<organism evidence="1 2">
    <name type="scientific">Anaerosolibacter carboniphilus</name>
    <dbReference type="NCBI Taxonomy" id="1417629"/>
    <lineage>
        <taxon>Bacteria</taxon>
        <taxon>Bacillati</taxon>
        <taxon>Bacillota</taxon>
        <taxon>Clostridia</taxon>
        <taxon>Peptostreptococcales</taxon>
        <taxon>Thermotaleaceae</taxon>
        <taxon>Anaerosolibacter</taxon>
    </lineage>
</organism>
<sequence>MKHHGHIWLKDGFLGSEILHSNTKCKTGYYRIIFAGAEGTGCDHPWRINFIFSFICTSDVGSSVDCHGASSANMYVVAKPGDIIRFDRYLGILGKETVEYAPNDFGLCDRFYSVQHIKLLQIETDYIQYELHCS</sequence>
<accession>A0A841KL71</accession>
<dbReference type="AlphaFoldDB" id="A0A841KL71"/>
<protein>
    <submittedName>
        <fullName evidence="1">Uncharacterized protein</fullName>
    </submittedName>
</protein>
<dbReference type="Proteomes" id="UP000579281">
    <property type="component" value="Unassembled WGS sequence"/>
</dbReference>
<gene>
    <name evidence="1" type="ORF">HNQ80_000050</name>
</gene>
<comment type="caution">
    <text evidence="1">The sequence shown here is derived from an EMBL/GenBank/DDBJ whole genome shotgun (WGS) entry which is preliminary data.</text>
</comment>
<name>A0A841KL71_9FIRM</name>
<evidence type="ECO:0000313" key="2">
    <source>
        <dbReference type="Proteomes" id="UP000579281"/>
    </source>
</evidence>
<proteinExistence type="predicted"/>
<reference evidence="1 2" key="1">
    <citation type="submission" date="2020-08" db="EMBL/GenBank/DDBJ databases">
        <title>Genomic Encyclopedia of Type Strains, Phase IV (KMG-IV): sequencing the most valuable type-strain genomes for metagenomic binning, comparative biology and taxonomic classification.</title>
        <authorList>
            <person name="Goeker M."/>
        </authorList>
    </citation>
    <scope>NUCLEOTIDE SEQUENCE [LARGE SCALE GENOMIC DNA]</scope>
    <source>
        <strain evidence="1 2">DSM 103526</strain>
    </source>
</reference>
<evidence type="ECO:0000313" key="1">
    <source>
        <dbReference type="EMBL" id="MBB6213981.1"/>
    </source>
</evidence>
<dbReference type="EMBL" id="JACHEN010000001">
    <property type="protein sequence ID" value="MBB6213981.1"/>
    <property type="molecule type" value="Genomic_DNA"/>
</dbReference>
<dbReference type="RefSeq" id="WP_184306988.1">
    <property type="nucleotide sequence ID" value="NZ_JACHEN010000001.1"/>
</dbReference>
<keyword evidence="2" id="KW-1185">Reference proteome</keyword>